<accession>A0A1N6N1W8</accession>
<sequence>MMIKQTTKIEFKLLNLRFKRSNITSVIFINEINGNDFYINFMMLGGYMRTEHTRSIQTISHSTEIVDRFFDDCLQKEFFIRRLSFRSDPNRQIFIVTINNDKKSDAFYVVPFAEFSYRRNKVNVIVDPKAQYPELCADVDKAIELIKSSIIGYMSQYKSLSLH</sequence>
<proteinExistence type="predicted"/>
<dbReference type="AlphaFoldDB" id="A0A1N6N1W8"/>
<organism evidence="1 2">
    <name type="scientific">Xenorhabdus innexi</name>
    <dbReference type="NCBI Taxonomy" id="290109"/>
    <lineage>
        <taxon>Bacteria</taxon>
        <taxon>Pseudomonadati</taxon>
        <taxon>Pseudomonadota</taxon>
        <taxon>Gammaproteobacteria</taxon>
        <taxon>Enterobacterales</taxon>
        <taxon>Morganellaceae</taxon>
        <taxon>Xenorhabdus</taxon>
    </lineage>
</organism>
<reference evidence="2" key="1">
    <citation type="submission" date="2016-12" db="EMBL/GenBank/DDBJ databases">
        <authorList>
            <person name="Gaudriault S."/>
        </authorList>
    </citation>
    <scope>NUCLEOTIDE SEQUENCE [LARGE SCALE GENOMIC DNA]</scope>
    <source>
        <strain evidence="2">HGB1681 (deposited as PTA-6826 in the American Type Culture Collection)</strain>
    </source>
</reference>
<evidence type="ECO:0000313" key="2">
    <source>
        <dbReference type="Proteomes" id="UP000196435"/>
    </source>
</evidence>
<dbReference type="EMBL" id="FTLG01000237">
    <property type="protein sequence ID" value="SIP75024.1"/>
    <property type="molecule type" value="Genomic_DNA"/>
</dbReference>
<evidence type="ECO:0000313" key="1">
    <source>
        <dbReference type="EMBL" id="SIP75024.1"/>
    </source>
</evidence>
<protein>
    <submittedName>
        <fullName evidence="1">Uncharacterized protein</fullName>
    </submittedName>
</protein>
<name>A0A1N6N1W8_9GAMM</name>
<gene>
    <name evidence="1" type="ORF">XIS1_900059</name>
</gene>
<dbReference type="RefSeq" id="WP_143706521.1">
    <property type="nucleotide sequence ID" value="NZ_CAWNQC010000292.1"/>
</dbReference>
<dbReference type="Proteomes" id="UP000196435">
    <property type="component" value="Unassembled WGS sequence"/>
</dbReference>